<dbReference type="GO" id="GO:0008961">
    <property type="term" value="F:phosphatidylglycerol-prolipoprotein diacylglyceryl transferase activity"/>
    <property type="evidence" value="ECO:0007669"/>
    <property type="project" value="UniProtKB-UniRule"/>
</dbReference>
<dbReference type="UniPathway" id="UPA00664"/>
<dbReference type="HAMAP" id="MF_01147">
    <property type="entry name" value="Lgt"/>
    <property type="match status" value="1"/>
</dbReference>
<dbReference type="PATRIC" id="fig|1423754.3.peg.1358"/>
<dbReference type="OrthoDB" id="871140at2"/>
<reference evidence="8 9" key="1">
    <citation type="journal article" date="2015" name="Genome Announc.">
        <title>Expanding the biotechnology potential of lactobacilli through comparative genomics of 213 strains and associated genera.</title>
        <authorList>
            <person name="Sun Z."/>
            <person name="Harris H.M."/>
            <person name="McCann A."/>
            <person name="Guo C."/>
            <person name="Argimon S."/>
            <person name="Zhang W."/>
            <person name="Yang X."/>
            <person name="Jeffery I.B."/>
            <person name="Cooney J.C."/>
            <person name="Kagawa T.F."/>
            <person name="Liu W."/>
            <person name="Song Y."/>
            <person name="Salvetti E."/>
            <person name="Wrobel A."/>
            <person name="Rasinkangas P."/>
            <person name="Parkhill J."/>
            <person name="Rea M.C."/>
            <person name="O'Sullivan O."/>
            <person name="Ritari J."/>
            <person name="Douillard F.P."/>
            <person name="Paul Ross R."/>
            <person name="Yang R."/>
            <person name="Briner A.E."/>
            <person name="Felis G.E."/>
            <person name="de Vos W.M."/>
            <person name="Barrangou R."/>
            <person name="Klaenhammer T.R."/>
            <person name="Caufield P.W."/>
            <person name="Cui Y."/>
            <person name="Zhang H."/>
            <person name="O'Toole P.W."/>
        </authorList>
    </citation>
    <scope>NUCLEOTIDE SEQUENCE [LARGE SCALE GENOMIC DNA]</scope>
    <source>
        <strain evidence="8 9">DSM 5661</strain>
    </source>
</reference>
<dbReference type="Pfam" id="PF01790">
    <property type="entry name" value="LGT"/>
    <property type="match status" value="1"/>
</dbReference>
<evidence type="ECO:0000256" key="7">
    <source>
        <dbReference type="HAMAP-Rule" id="MF_01147"/>
    </source>
</evidence>
<feature type="transmembrane region" description="Helical" evidence="7">
    <location>
        <begin position="84"/>
        <end position="110"/>
    </location>
</feature>
<keyword evidence="3 7" id="KW-0808">Transferase</keyword>
<sequence length="279" mass="32096">MLSLALNPVAFQLGSLSVKWYGIIMAVAIVLATWMAITEGKKRQIIPDDFVDLLLWAVPLGYVGARIYYVIFEWGYYSKHPDQIIAIWNGGIAIYGGLIAGLIVLLVFCYKRFLPPFLMLDIITPGVMAAQVLGRWGNFMNQEAHGGPTSLHFLESLHLPEFIIQQMKINGVYYQPTFLYESFLNLIGLILILSLRHKKHLFKQGEVFMCYLMWYAVVRFFVEGLRTDSLYIWGTIRVSQALSCVLFIVTLILFIYRRVKIKPKWYLDGSGLKYPYTRD</sequence>
<feature type="binding site" evidence="7">
    <location>
        <position position="135"/>
    </location>
    <ligand>
        <name>a 1,2-diacyl-sn-glycero-3-phospho-(1'-sn-glycerol)</name>
        <dbReference type="ChEBI" id="CHEBI:64716"/>
    </ligand>
</feature>
<feature type="transmembrane region" description="Helical" evidence="7">
    <location>
        <begin position="20"/>
        <end position="38"/>
    </location>
</feature>
<keyword evidence="8" id="KW-0449">Lipoprotein</keyword>
<dbReference type="PROSITE" id="PS01311">
    <property type="entry name" value="LGT"/>
    <property type="match status" value="1"/>
</dbReference>
<evidence type="ECO:0000313" key="9">
    <source>
        <dbReference type="Proteomes" id="UP000051223"/>
    </source>
</evidence>
<feature type="transmembrane region" description="Helical" evidence="7">
    <location>
        <begin position="231"/>
        <end position="256"/>
    </location>
</feature>
<comment type="function">
    <text evidence="7">Catalyzes the transfer of the diacylglyceryl group from phosphatidylglycerol to the sulfhydryl group of the N-terminal cysteine of a prolipoprotein, the first step in the formation of mature lipoproteins.</text>
</comment>
<protein>
    <recommendedName>
        <fullName evidence="7">Phosphatidylglycerol--prolipoprotein diacylglyceryl transferase</fullName>
        <ecNumber evidence="7">2.5.1.145</ecNumber>
    </recommendedName>
</protein>
<comment type="caution">
    <text evidence="8">The sequence shown here is derived from an EMBL/GenBank/DDBJ whole genome shotgun (WGS) entry which is preliminary data.</text>
</comment>
<dbReference type="EC" id="2.5.1.145" evidence="7"/>
<dbReference type="AlphaFoldDB" id="A0A0R1YF75"/>
<dbReference type="GO" id="GO:0005886">
    <property type="term" value="C:plasma membrane"/>
    <property type="evidence" value="ECO:0007669"/>
    <property type="project" value="UniProtKB-SubCell"/>
</dbReference>
<dbReference type="STRING" id="1423754.FC39_GL001320"/>
<dbReference type="PANTHER" id="PTHR30589:SF0">
    <property type="entry name" value="PHOSPHATIDYLGLYCEROL--PROLIPOPROTEIN DIACYLGLYCERYL TRANSFERASE"/>
    <property type="match status" value="1"/>
</dbReference>
<name>A0A0R1YF75_9LACO</name>
<evidence type="ECO:0000256" key="6">
    <source>
        <dbReference type="ARBA" id="ARBA00023136"/>
    </source>
</evidence>
<dbReference type="NCBIfam" id="TIGR00544">
    <property type="entry name" value="lgt"/>
    <property type="match status" value="1"/>
</dbReference>
<comment type="catalytic activity">
    <reaction evidence="7">
        <text>L-cysteinyl-[prolipoprotein] + a 1,2-diacyl-sn-glycero-3-phospho-(1'-sn-glycerol) = an S-1,2-diacyl-sn-glyceryl-L-cysteinyl-[prolipoprotein] + sn-glycerol 1-phosphate + H(+)</text>
        <dbReference type="Rhea" id="RHEA:56712"/>
        <dbReference type="Rhea" id="RHEA-COMP:14679"/>
        <dbReference type="Rhea" id="RHEA-COMP:14680"/>
        <dbReference type="ChEBI" id="CHEBI:15378"/>
        <dbReference type="ChEBI" id="CHEBI:29950"/>
        <dbReference type="ChEBI" id="CHEBI:57685"/>
        <dbReference type="ChEBI" id="CHEBI:64716"/>
        <dbReference type="ChEBI" id="CHEBI:140658"/>
        <dbReference type="EC" id="2.5.1.145"/>
    </reaction>
</comment>
<dbReference type="PANTHER" id="PTHR30589">
    <property type="entry name" value="PROLIPOPROTEIN DIACYLGLYCERYL TRANSFERASE"/>
    <property type="match status" value="1"/>
</dbReference>
<feature type="transmembrane region" description="Helical" evidence="7">
    <location>
        <begin position="177"/>
        <end position="195"/>
    </location>
</feature>
<comment type="pathway">
    <text evidence="7">Protein modification; lipoprotein biosynthesis (diacylglyceryl transfer).</text>
</comment>
<keyword evidence="5 7" id="KW-1133">Transmembrane helix</keyword>
<organism evidence="8 9">
    <name type="scientific">Lactobacillus hamsteri DSM 5661 = JCM 6256</name>
    <dbReference type="NCBI Taxonomy" id="1423754"/>
    <lineage>
        <taxon>Bacteria</taxon>
        <taxon>Bacillati</taxon>
        <taxon>Bacillota</taxon>
        <taxon>Bacilli</taxon>
        <taxon>Lactobacillales</taxon>
        <taxon>Lactobacillaceae</taxon>
        <taxon>Lactobacillus</taxon>
    </lineage>
</organism>
<feature type="transmembrane region" description="Helical" evidence="7">
    <location>
        <begin position="207"/>
        <end position="225"/>
    </location>
</feature>
<comment type="similarity">
    <text evidence="1 7">Belongs to the Lgt family.</text>
</comment>
<dbReference type="RefSeq" id="WP_025080126.1">
    <property type="nucleotide sequence ID" value="NZ_AZGI01000003.1"/>
</dbReference>
<keyword evidence="2 7" id="KW-1003">Cell membrane</keyword>
<proteinExistence type="inferred from homology"/>
<keyword evidence="6 7" id="KW-0472">Membrane</keyword>
<gene>
    <name evidence="7" type="primary">lgt</name>
    <name evidence="8" type="ORF">FC39_GL001320</name>
</gene>
<keyword evidence="4 7" id="KW-0812">Transmembrane</keyword>
<keyword evidence="9" id="KW-1185">Reference proteome</keyword>
<evidence type="ECO:0000256" key="1">
    <source>
        <dbReference type="ARBA" id="ARBA00007150"/>
    </source>
</evidence>
<dbReference type="EMBL" id="AZGI01000003">
    <property type="protein sequence ID" value="KRM41118.1"/>
    <property type="molecule type" value="Genomic_DNA"/>
</dbReference>
<feature type="transmembrane region" description="Helical" evidence="7">
    <location>
        <begin position="117"/>
        <end position="134"/>
    </location>
</feature>
<dbReference type="GO" id="GO:0042158">
    <property type="term" value="P:lipoprotein biosynthetic process"/>
    <property type="evidence" value="ECO:0007669"/>
    <property type="project" value="UniProtKB-UniRule"/>
</dbReference>
<evidence type="ECO:0000256" key="3">
    <source>
        <dbReference type="ARBA" id="ARBA00022679"/>
    </source>
</evidence>
<evidence type="ECO:0000313" key="8">
    <source>
        <dbReference type="EMBL" id="KRM41118.1"/>
    </source>
</evidence>
<dbReference type="Proteomes" id="UP000051223">
    <property type="component" value="Unassembled WGS sequence"/>
</dbReference>
<comment type="subcellular location">
    <subcellularLocation>
        <location evidence="7">Cell membrane</location>
        <topology evidence="7">Multi-pass membrane protein</topology>
    </subcellularLocation>
</comment>
<dbReference type="eggNOG" id="COG0682">
    <property type="taxonomic scope" value="Bacteria"/>
</dbReference>
<evidence type="ECO:0000256" key="5">
    <source>
        <dbReference type="ARBA" id="ARBA00022989"/>
    </source>
</evidence>
<accession>A0A0R1YF75</accession>
<evidence type="ECO:0000256" key="2">
    <source>
        <dbReference type="ARBA" id="ARBA00022475"/>
    </source>
</evidence>
<dbReference type="InterPro" id="IPR001640">
    <property type="entry name" value="Lgt"/>
</dbReference>
<evidence type="ECO:0000256" key="4">
    <source>
        <dbReference type="ARBA" id="ARBA00022692"/>
    </source>
</evidence>
<feature type="transmembrane region" description="Helical" evidence="7">
    <location>
        <begin position="50"/>
        <end position="72"/>
    </location>
</feature>